<organism evidence="3 4">
    <name type="scientific">Fasciolopsis buskii</name>
    <dbReference type="NCBI Taxonomy" id="27845"/>
    <lineage>
        <taxon>Eukaryota</taxon>
        <taxon>Metazoa</taxon>
        <taxon>Spiralia</taxon>
        <taxon>Lophotrochozoa</taxon>
        <taxon>Platyhelminthes</taxon>
        <taxon>Trematoda</taxon>
        <taxon>Digenea</taxon>
        <taxon>Plagiorchiida</taxon>
        <taxon>Echinostomata</taxon>
        <taxon>Echinostomatoidea</taxon>
        <taxon>Fasciolidae</taxon>
        <taxon>Fasciolopsis</taxon>
    </lineage>
</organism>
<protein>
    <submittedName>
        <fullName evidence="3">Uncharacterized protein</fullName>
    </submittedName>
</protein>
<feature type="region of interest" description="Disordered" evidence="1">
    <location>
        <begin position="1"/>
        <end position="23"/>
    </location>
</feature>
<accession>A0A8E0RWM3</accession>
<evidence type="ECO:0000313" key="4">
    <source>
        <dbReference type="Proteomes" id="UP000728185"/>
    </source>
</evidence>
<feature type="transmembrane region" description="Helical" evidence="2">
    <location>
        <begin position="149"/>
        <end position="171"/>
    </location>
</feature>
<keyword evidence="4" id="KW-1185">Reference proteome</keyword>
<evidence type="ECO:0000256" key="1">
    <source>
        <dbReference type="SAM" id="MobiDB-lite"/>
    </source>
</evidence>
<feature type="transmembrane region" description="Helical" evidence="2">
    <location>
        <begin position="100"/>
        <end position="120"/>
    </location>
</feature>
<evidence type="ECO:0000256" key="2">
    <source>
        <dbReference type="SAM" id="Phobius"/>
    </source>
</evidence>
<evidence type="ECO:0000313" key="3">
    <source>
        <dbReference type="EMBL" id="KAA0191254.1"/>
    </source>
</evidence>
<proteinExistence type="predicted"/>
<dbReference type="EMBL" id="LUCM01006466">
    <property type="protein sequence ID" value="KAA0191254.1"/>
    <property type="molecule type" value="Genomic_DNA"/>
</dbReference>
<keyword evidence="2" id="KW-0812">Transmembrane</keyword>
<keyword evidence="2" id="KW-1133">Transmembrane helix</keyword>
<sequence>MESPTNIVLSEQPHSEANELRSEDHSQMTDLQFQNFVSQQAGEVQRQWAECHKRSHRGRIFRTAAVIALTIGLTTLRIALVVSLINRVSMIHLVLRGVDLMFITICLKYIALVDYSLCLCRMNNRPESRVKLKSVFAIELHQTTKRTALYVWTLLFLGGPLYILGIDLALFDSNSL</sequence>
<dbReference type="OrthoDB" id="6275733at2759"/>
<feature type="transmembrane region" description="Helical" evidence="2">
    <location>
        <begin position="63"/>
        <end position="85"/>
    </location>
</feature>
<dbReference type="Proteomes" id="UP000728185">
    <property type="component" value="Unassembled WGS sequence"/>
</dbReference>
<feature type="compositionally biased region" description="Basic and acidic residues" evidence="1">
    <location>
        <begin position="13"/>
        <end position="23"/>
    </location>
</feature>
<dbReference type="AlphaFoldDB" id="A0A8E0RWM3"/>
<name>A0A8E0RWM3_9TREM</name>
<keyword evidence="2" id="KW-0472">Membrane</keyword>
<gene>
    <name evidence="3" type="ORF">FBUS_10801</name>
</gene>
<reference evidence="3" key="1">
    <citation type="submission" date="2019-05" db="EMBL/GenBank/DDBJ databases">
        <title>Annotation for the trematode Fasciolopsis buski.</title>
        <authorList>
            <person name="Choi Y.-J."/>
        </authorList>
    </citation>
    <scope>NUCLEOTIDE SEQUENCE</scope>
    <source>
        <strain evidence="3">HT</strain>
        <tissue evidence="3">Whole worm</tissue>
    </source>
</reference>
<comment type="caution">
    <text evidence="3">The sequence shown here is derived from an EMBL/GenBank/DDBJ whole genome shotgun (WGS) entry which is preliminary data.</text>
</comment>